<reference evidence="1" key="1">
    <citation type="submission" date="2019-08" db="EMBL/GenBank/DDBJ databases">
        <authorList>
            <person name="Kucharzyk K."/>
            <person name="Murdoch R.W."/>
            <person name="Higgins S."/>
            <person name="Loffler F."/>
        </authorList>
    </citation>
    <scope>NUCLEOTIDE SEQUENCE</scope>
</reference>
<name>A0A645IW55_9ZZZZ</name>
<evidence type="ECO:0000313" key="1">
    <source>
        <dbReference type="EMBL" id="MPN55367.1"/>
    </source>
</evidence>
<proteinExistence type="predicted"/>
<dbReference type="AlphaFoldDB" id="A0A645IW55"/>
<gene>
    <name evidence="1" type="ORF">SDC9_203049</name>
</gene>
<dbReference type="EMBL" id="VSSQ01124513">
    <property type="protein sequence ID" value="MPN55367.1"/>
    <property type="molecule type" value="Genomic_DNA"/>
</dbReference>
<organism evidence="1">
    <name type="scientific">bioreactor metagenome</name>
    <dbReference type="NCBI Taxonomy" id="1076179"/>
    <lineage>
        <taxon>unclassified sequences</taxon>
        <taxon>metagenomes</taxon>
        <taxon>ecological metagenomes</taxon>
    </lineage>
</organism>
<protein>
    <submittedName>
        <fullName evidence="1">Uncharacterized protein</fullName>
    </submittedName>
</protein>
<comment type="caution">
    <text evidence="1">The sequence shown here is derived from an EMBL/GenBank/DDBJ whole genome shotgun (WGS) entry which is preliminary data.</text>
</comment>
<accession>A0A645IW55</accession>
<sequence>MALMSLDYDTKHINFMVERGMKIKDKVITVSEEEIKRLNEAYGKMYRELTG</sequence>